<dbReference type="InterPro" id="IPR039068">
    <property type="entry name" value="PqqC-like"/>
</dbReference>
<name>A0A0I9U240_9MYCO</name>
<proteinExistence type="predicted"/>
<dbReference type="EMBL" id="LDPR01000017">
    <property type="protein sequence ID" value="KLO35178.1"/>
    <property type="molecule type" value="Genomic_DNA"/>
</dbReference>
<dbReference type="Pfam" id="PF14518">
    <property type="entry name" value="Haem_oxygenas_2"/>
    <property type="match status" value="1"/>
</dbReference>
<evidence type="ECO:0008006" key="4">
    <source>
        <dbReference type="Google" id="ProtNLM"/>
    </source>
</evidence>
<dbReference type="AlphaFoldDB" id="A0A0I9U240"/>
<evidence type="ECO:0000313" key="2">
    <source>
        <dbReference type="EMBL" id="KLO35178.1"/>
    </source>
</evidence>
<keyword evidence="3" id="KW-1185">Reference proteome</keyword>
<gene>
    <name evidence="2" type="ORF">ABH38_16895</name>
</gene>
<dbReference type="Proteomes" id="UP000036334">
    <property type="component" value="Unassembled WGS sequence"/>
</dbReference>
<keyword evidence="1" id="KW-0560">Oxidoreductase</keyword>
<dbReference type="GO" id="GO:0016491">
    <property type="term" value="F:oxidoreductase activity"/>
    <property type="evidence" value="ECO:0007669"/>
    <property type="project" value="UniProtKB-KW"/>
</dbReference>
<accession>A0A0I9U240</accession>
<dbReference type="PANTHER" id="PTHR40279">
    <property type="entry name" value="PQQC-LIKE PROTEIN"/>
    <property type="match status" value="1"/>
</dbReference>
<evidence type="ECO:0000256" key="1">
    <source>
        <dbReference type="ARBA" id="ARBA00023002"/>
    </source>
</evidence>
<dbReference type="OrthoDB" id="277294at2"/>
<evidence type="ECO:0000313" key="3">
    <source>
        <dbReference type="Proteomes" id="UP000036334"/>
    </source>
</evidence>
<dbReference type="PANTHER" id="PTHR40279:SF3">
    <property type="entry name" value="4-AMINOBENZOATE SYNTHASE"/>
    <property type="match status" value="1"/>
</dbReference>
<comment type="caution">
    <text evidence="2">The sequence shown here is derived from an EMBL/GenBank/DDBJ whole genome shotgun (WGS) entry which is preliminary data.</text>
</comment>
<dbReference type="InterPro" id="IPR016084">
    <property type="entry name" value="Haem_Oase-like_multi-hlx"/>
</dbReference>
<sequence length="233" mass="25553">MTTTGYLTQAPQVTAKAEQLLADVKIMANPYLTTLVDGSMTLEHFRASQEQFGFAVTYFARPMASLISRMELPGQRLGILSNILEEHGELKPHAFHHHTFRQFLASIGSDDAERLDALTPSPQVHAFNSVLTSACTMEDLAVGASCLGIIEHAFAAISATIGSAVVARGWVAEDDLVHYALHAEIDEQHAEDFFIIVEPSYDDPTTHAAIDRGLRLGAYVFNRLYTDLYTLTG</sequence>
<dbReference type="SUPFAM" id="SSF48613">
    <property type="entry name" value="Heme oxygenase-like"/>
    <property type="match status" value="1"/>
</dbReference>
<dbReference type="STRING" id="1202450.B586_06790"/>
<dbReference type="SMART" id="SM01236">
    <property type="entry name" value="Haem_oxygenase_2"/>
    <property type="match status" value="1"/>
</dbReference>
<dbReference type="RefSeq" id="WP_047316078.1">
    <property type="nucleotide sequence ID" value="NZ_LDPQ01000020.1"/>
</dbReference>
<dbReference type="Gene3D" id="1.20.910.10">
    <property type="entry name" value="Heme oxygenase-like"/>
    <property type="match status" value="1"/>
</dbReference>
<dbReference type="PATRIC" id="fig|29311.18.peg.2122"/>
<organism evidence="2 3">
    <name type="scientific">Mycobacterium haemophilum</name>
    <dbReference type="NCBI Taxonomy" id="29311"/>
    <lineage>
        <taxon>Bacteria</taxon>
        <taxon>Bacillati</taxon>
        <taxon>Actinomycetota</taxon>
        <taxon>Actinomycetes</taxon>
        <taxon>Mycobacteriales</taxon>
        <taxon>Mycobacteriaceae</taxon>
        <taxon>Mycobacterium</taxon>
    </lineage>
</organism>
<reference evidence="2 3" key="1">
    <citation type="submission" date="2015-05" db="EMBL/GenBank/DDBJ databases">
        <title>Genome sequence of Mycobacterium haemophilum.</title>
        <authorList>
            <person name="Greninger A.L."/>
            <person name="Cunningham G."/>
            <person name="Miller S."/>
        </authorList>
    </citation>
    <scope>NUCLEOTIDE SEQUENCE [LARGE SCALE GENOMIC DNA]</scope>
    <source>
        <strain evidence="3">UC1</strain>
    </source>
</reference>
<protein>
    <recommendedName>
        <fullName evidence="4">Iron-containing redox enzyme family protein</fullName>
    </recommendedName>
</protein>